<protein>
    <recommendedName>
        <fullName evidence="3">Phage virion morphogenesis protein</fullName>
    </recommendedName>
</protein>
<name>A0ABQ2FQ75_9DEIO</name>
<keyword evidence="2" id="KW-1185">Reference proteome</keyword>
<evidence type="ECO:0000313" key="2">
    <source>
        <dbReference type="Proteomes" id="UP000604341"/>
    </source>
</evidence>
<proteinExistence type="predicted"/>
<dbReference type="Proteomes" id="UP000604341">
    <property type="component" value="Unassembled WGS sequence"/>
</dbReference>
<sequence length="167" mass="19143">MTLFRDLKRQLRDLESPRTMQDLHNIAGRAASELVAQGFAQARDPDGVPWAPTKRRNPILVDSKALRDGIRWKADSRAVVIRTTGKANEYAAFHQDGTRGRTQPLNKRGRFRTRKSTQRLKRSVRIVYIPGLPARKFLPREGAIPAAWAARIENDFRTYFRQRYGGS</sequence>
<evidence type="ECO:0008006" key="3">
    <source>
        <dbReference type="Google" id="ProtNLM"/>
    </source>
</evidence>
<dbReference type="EMBL" id="BMPE01000021">
    <property type="protein sequence ID" value="GGL15864.1"/>
    <property type="molecule type" value="Genomic_DNA"/>
</dbReference>
<dbReference type="RefSeq" id="WP_189070601.1">
    <property type="nucleotide sequence ID" value="NZ_BMPE01000021.1"/>
</dbReference>
<dbReference type="InterPro" id="IPR006522">
    <property type="entry name" value="Phage_virion_morphogenesis"/>
</dbReference>
<organism evidence="1 2">
    <name type="scientific">Deinococcus radiotolerans</name>
    <dbReference type="NCBI Taxonomy" id="1309407"/>
    <lineage>
        <taxon>Bacteria</taxon>
        <taxon>Thermotogati</taxon>
        <taxon>Deinococcota</taxon>
        <taxon>Deinococci</taxon>
        <taxon>Deinococcales</taxon>
        <taxon>Deinococcaceae</taxon>
        <taxon>Deinococcus</taxon>
    </lineage>
</organism>
<reference evidence="2" key="1">
    <citation type="journal article" date="2019" name="Int. J. Syst. Evol. Microbiol.">
        <title>The Global Catalogue of Microorganisms (GCM) 10K type strain sequencing project: providing services to taxonomists for standard genome sequencing and annotation.</title>
        <authorList>
            <consortium name="The Broad Institute Genomics Platform"/>
            <consortium name="The Broad Institute Genome Sequencing Center for Infectious Disease"/>
            <person name="Wu L."/>
            <person name="Ma J."/>
        </authorList>
    </citation>
    <scope>NUCLEOTIDE SEQUENCE [LARGE SCALE GENOMIC DNA]</scope>
    <source>
        <strain evidence="2">JCM 19173</strain>
    </source>
</reference>
<accession>A0ABQ2FQ75</accession>
<gene>
    <name evidence="1" type="ORF">GCM10010844_38450</name>
</gene>
<dbReference type="Pfam" id="PF05069">
    <property type="entry name" value="Phage_tail_S"/>
    <property type="match status" value="1"/>
</dbReference>
<evidence type="ECO:0000313" key="1">
    <source>
        <dbReference type="EMBL" id="GGL15864.1"/>
    </source>
</evidence>
<comment type="caution">
    <text evidence="1">The sequence shown here is derived from an EMBL/GenBank/DDBJ whole genome shotgun (WGS) entry which is preliminary data.</text>
</comment>